<accession>A0A177AXV5</accession>
<evidence type="ECO:0000313" key="4">
    <source>
        <dbReference type="Proteomes" id="UP000078046"/>
    </source>
</evidence>
<gene>
    <name evidence="3" type="ORF">A3Q56_06019</name>
</gene>
<dbReference type="InterPro" id="IPR034085">
    <property type="entry name" value="TOG"/>
</dbReference>
<protein>
    <submittedName>
        <fullName evidence="3">Centrosomal protein</fullName>
    </submittedName>
</protein>
<dbReference type="InterPro" id="IPR048738">
    <property type="entry name" value="CEP104_Znf"/>
</dbReference>
<feature type="domain" description="TOG" evidence="2">
    <location>
        <begin position="210"/>
        <end position="462"/>
    </location>
</feature>
<dbReference type="Pfam" id="PF21039">
    <property type="entry name" value="CEP104_ZnF"/>
    <property type="match status" value="1"/>
</dbReference>
<dbReference type="SUPFAM" id="SSF48371">
    <property type="entry name" value="ARM repeat"/>
    <property type="match status" value="1"/>
</dbReference>
<feature type="region of interest" description="Disordered" evidence="1">
    <location>
        <begin position="182"/>
        <end position="205"/>
    </location>
</feature>
<dbReference type="SMART" id="SM01349">
    <property type="entry name" value="TOG"/>
    <property type="match status" value="1"/>
</dbReference>
<dbReference type="GO" id="GO:0005929">
    <property type="term" value="C:cilium"/>
    <property type="evidence" value="ECO:0007669"/>
    <property type="project" value="TreeGrafter"/>
</dbReference>
<feature type="region of interest" description="Disordered" evidence="1">
    <location>
        <begin position="129"/>
        <end position="157"/>
    </location>
</feature>
<feature type="compositionally biased region" description="Basic and acidic residues" evidence="1">
    <location>
        <begin position="464"/>
        <end position="486"/>
    </location>
</feature>
<dbReference type="AlphaFoldDB" id="A0A177AXV5"/>
<dbReference type="OrthoDB" id="66599at2759"/>
<dbReference type="Pfam" id="PF21040">
    <property type="entry name" value="CEP104-like_TOG"/>
    <property type="match status" value="1"/>
</dbReference>
<dbReference type="Gene3D" id="1.25.10.10">
    <property type="entry name" value="Leucine-rich Repeat Variant"/>
    <property type="match status" value="1"/>
</dbReference>
<organism evidence="3 4">
    <name type="scientific">Intoshia linei</name>
    <dbReference type="NCBI Taxonomy" id="1819745"/>
    <lineage>
        <taxon>Eukaryota</taxon>
        <taxon>Metazoa</taxon>
        <taxon>Spiralia</taxon>
        <taxon>Lophotrochozoa</taxon>
        <taxon>Mesozoa</taxon>
        <taxon>Orthonectida</taxon>
        <taxon>Rhopaluridae</taxon>
        <taxon>Intoshia</taxon>
    </lineage>
</organism>
<feature type="non-terminal residue" evidence="3">
    <location>
        <position position="1"/>
    </location>
</feature>
<comment type="caution">
    <text evidence="3">The sequence shown here is derived from an EMBL/GenBank/DDBJ whole genome shotgun (WGS) entry which is preliminary data.</text>
</comment>
<dbReference type="InterPro" id="IPR052607">
    <property type="entry name" value="CEP104-like"/>
</dbReference>
<dbReference type="PANTHER" id="PTHR13371">
    <property type="entry name" value="GLYCINE-, GLUTAMATE-, THIENYLCYCLOHEXYLPIPERIDINE-BINDING PROTEIN"/>
    <property type="match status" value="1"/>
</dbReference>
<dbReference type="EMBL" id="LWCA01000989">
    <property type="protein sequence ID" value="OAF66251.1"/>
    <property type="molecule type" value="Genomic_DNA"/>
</dbReference>
<evidence type="ECO:0000256" key="1">
    <source>
        <dbReference type="SAM" id="MobiDB-lite"/>
    </source>
</evidence>
<dbReference type="PANTHER" id="PTHR13371:SF0">
    <property type="entry name" value="CENTROSOMAL PROTEIN OF 104 KDA"/>
    <property type="match status" value="1"/>
</dbReference>
<evidence type="ECO:0000259" key="2">
    <source>
        <dbReference type="SMART" id="SM01349"/>
    </source>
</evidence>
<dbReference type="InterPro" id="IPR001943">
    <property type="entry name" value="UVR_dom"/>
</dbReference>
<feature type="region of interest" description="Disordered" evidence="1">
    <location>
        <begin position="464"/>
        <end position="491"/>
    </location>
</feature>
<reference evidence="3 4" key="1">
    <citation type="submission" date="2016-04" db="EMBL/GenBank/DDBJ databases">
        <title>The genome of Intoshia linei affirms orthonectids as highly simplified spiralians.</title>
        <authorList>
            <person name="Mikhailov K.V."/>
            <person name="Slusarev G.S."/>
            <person name="Nikitin M.A."/>
            <person name="Logacheva M.D."/>
            <person name="Penin A."/>
            <person name="Aleoshin V."/>
            <person name="Panchin Y.V."/>
        </authorList>
    </citation>
    <scope>NUCLEOTIDE SEQUENCE [LARGE SCALE GENOMIC DNA]</scope>
    <source>
        <strain evidence="3">Intl2013</strain>
        <tissue evidence="3">Whole animal</tissue>
    </source>
</reference>
<proteinExistence type="predicted"/>
<name>A0A177AXV5_9BILA</name>
<sequence>NLTGENLNELDEDVSIIAKTDYISAVDDLAFDIYQDPQVATIIRKLEEKKLKHVNYEDYEEAKNIKNTIAKLQKIGEELAKFEIEKLQAIEIENYDVAKEKKTQMENYRQIIFKDLGVEEILNDIDNQNTINDKKEDEPIKEYPIPEKVITPTPQNEQQQLSAYNQYNEKPLPANAYSNLSNKEKKKQPLNPQIPNEDGTDVNSNYSLKSLKEHDERESSNVTDVLGIESSQKIFNKKWTLRSESLNDMINYLEDESSKDDSKLTLKACVYMLTKLLNDNVFAVFIKATDLYRKLVSKASVLKFTKSDINFIIDKTFPVLFPRCGDMSLRLRDSTKSFIMEVSNMPDIKSTPFAIKECLKPLKPNTPSRIGICRTEIVELLYDNHNINQYLTLPILMKFCVVGLRNNFSQVRELCTNLILKLYKNDKNTKNYLHSDDENTRKNLIYRFIFDSFDRIDGKPTRSELEKEKLMKEENHKEKMRAEQEKQLQQQLEENRKLRENFMSNKNRNSEPKKSQEIEDDDKLQSTCIFCGKYNADFGKEDGSKLLDMHYWKSCPMLHKCPNCSQVIEIRSYSQHLLNDCKKKDEFIACSKCTESISEKQFTTHQKQKYCSDLPKNHDHCPLCHENFPEDGEAGWREHLMSKSEKVRCKYKKS</sequence>
<dbReference type="InterPro" id="IPR016024">
    <property type="entry name" value="ARM-type_fold"/>
</dbReference>
<evidence type="ECO:0000313" key="3">
    <source>
        <dbReference type="EMBL" id="OAF66251.1"/>
    </source>
</evidence>
<feature type="compositionally biased region" description="Basic and acidic residues" evidence="1">
    <location>
        <begin position="132"/>
        <end position="145"/>
    </location>
</feature>
<dbReference type="InterPro" id="IPR011989">
    <property type="entry name" value="ARM-like"/>
</dbReference>
<dbReference type="Pfam" id="PF02151">
    <property type="entry name" value="UVR"/>
    <property type="match status" value="1"/>
</dbReference>
<keyword evidence="4" id="KW-1185">Reference proteome</keyword>
<dbReference type="Proteomes" id="UP000078046">
    <property type="component" value="Unassembled WGS sequence"/>
</dbReference>